<comment type="caution">
    <text evidence="2">The sequence shown here is derived from an EMBL/GenBank/DDBJ whole genome shotgun (WGS) entry which is preliminary data.</text>
</comment>
<organism evidence="2">
    <name type="scientific">Sesamum radiatum</name>
    <name type="common">Black benniseed</name>
    <dbReference type="NCBI Taxonomy" id="300843"/>
    <lineage>
        <taxon>Eukaryota</taxon>
        <taxon>Viridiplantae</taxon>
        <taxon>Streptophyta</taxon>
        <taxon>Embryophyta</taxon>
        <taxon>Tracheophyta</taxon>
        <taxon>Spermatophyta</taxon>
        <taxon>Magnoliopsida</taxon>
        <taxon>eudicotyledons</taxon>
        <taxon>Gunneridae</taxon>
        <taxon>Pentapetalae</taxon>
        <taxon>asterids</taxon>
        <taxon>lamiids</taxon>
        <taxon>Lamiales</taxon>
        <taxon>Pedaliaceae</taxon>
        <taxon>Sesamum</taxon>
    </lineage>
</organism>
<feature type="region of interest" description="Disordered" evidence="1">
    <location>
        <begin position="57"/>
        <end position="95"/>
    </location>
</feature>
<dbReference type="AlphaFoldDB" id="A0AAW2TG54"/>
<dbReference type="EMBL" id="JACGWJ010000008">
    <property type="protein sequence ID" value="KAL0403572.1"/>
    <property type="molecule type" value="Genomic_DNA"/>
</dbReference>
<sequence length="95" mass="10924">MATQRRALGRLSARRRGVLRRAFFKRRRKLGEWASPSTNDAVAVVFDARAGGVAQGFRRRRRSGSPAAARELGFEKMRKTRVSHKEKRKGEKERE</sequence>
<protein>
    <submittedName>
        <fullName evidence="2">Uncharacterized protein</fullName>
    </submittedName>
</protein>
<feature type="compositionally biased region" description="Basic residues" evidence="1">
    <location>
        <begin position="78"/>
        <end position="87"/>
    </location>
</feature>
<evidence type="ECO:0000256" key="1">
    <source>
        <dbReference type="SAM" id="MobiDB-lite"/>
    </source>
</evidence>
<reference evidence="2" key="2">
    <citation type="journal article" date="2024" name="Plant">
        <title>Genomic evolution and insights into agronomic trait innovations of Sesamum species.</title>
        <authorList>
            <person name="Miao H."/>
            <person name="Wang L."/>
            <person name="Qu L."/>
            <person name="Liu H."/>
            <person name="Sun Y."/>
            <person name="Le M."/>
            <person name="Wang Q."/>
            <person name="Wei S."/>
            <person name="Zheng Y."/>
            <person name="Lin W."/>
            <person name="Duan Y."/>
            <person name="Cao H."/>
            <person name="Xiong S."/>
            <person name="Wang X."/>
            <person name="Wei L."/>
            <person name="Li C."/>
            <person name="Ma Q."/>
            <person name="Ju M."/>
            <person name="Zhao R."/>
            <person name="Li G."/>
            <person name="Mu C."/>
            <person name="Tian Q."/>
            <person name="Mei H."/>
            <person name="Zhang T."/>
            <person name="Gao T."/>
            <person name="Zhang H."/>
        </authorList>
    </citation>
    <scope>NUCLEOTIDE SEQUENCE</scope>
    <source>
        <strain evidence="2">G02</strain>
    </source>
</reference>
<gene>
    <name evidence="2" type="ORF">Sradi_1998000</name>
</gene>
<evidence type="ECO:0000313" key="2">
    <source>
        <dbReference type="EMBL" id="KAL0403572.1"/>
    </source>
</evidence>
<reference evidence="2" key="1">
    <citation type="submission" date="2020-06" db="EMBL/GenBank/DDBJ databases">
        <authorList>
            <person name="Li T."/>
            <person name="Hu X."/>
            <person name="Zhang T."/>
            <person name="Song X."/>
            <person name="Zhang H."/>
            <person name="Dai N."/>
            <person name="Sheng W."/>
            <person name="Hou X."/>
            <person name="Wei L."/>
        </authorList>
    </citation>
    <scope>NUCLEOTIDE SEQUENCE</scope>
    <source>
        <strain evidence="2">G02</strain>
        <tissue evidence="2">Leaf</tissue>
    </source>
</reference>
<dbReference type="PROSITE" id="PS50096">
    <property type="entry name" value="IQ"/>
    <property type="match status" value="1"/>
</dbReference>
<name>A0AAW2TG54_SESRA</name>
<proteinExistence type="predicted"/>
<accession>A0AAW2TG54</accession>